<name>A0AC61Y4T5_9FLAO</name>
<gene>
    <name evidence="1" type="ORF">FVB9532_00754</name>
</gene>
<organism evidence="1 2">
    <name type="scientific">Mesonia oceanica</name>
    <dbReference type="NCBI Taxonomy" id="2687242"/>
    <lineage>
        <taxon>Bacteria</taxon>
        <taxon>Pseudomonadati</taxon>
        <taxon>Bacteroidota</taxon>
        <taxon>Flavobacteriia</taxon>
        <taxon>Flavobacteriales</taxon>
        <taxon>Flavobacteriaceae</taxon>
        <taxon>Mesonia</taxon>
    </lineage>
</organism>
<evidence type="ECO:0000313" key="2">
    <source>
        <dbReference type="Proteomes" id="UP000356253"/>
    </source>
</evidence>
<reference evidence="1" key="1">
    <citation type="submission" date="2019-09" db="EMBL/GenBank/DDBJ databases">
        <authorList>
            <person name="Rodrigo-Torres L."/>
            <person name="Arahal R. D."/>
            <person name="Lucena T."/>
        </authorList>
    </citation>
    <scope>NUCLEOTIDE SEQUENCE</scope>
    <source>
        <strain evidence="1">ISS653</strain>
    </source>
</reference>
<evidence type="ECO:0000313" key="1">
    <source>
        <dbReference type="EMBL" id="VVU99500.1"/>
    </source>
</evidence>
<accession>A0AC61Y4T5</accession>
<keyword evidence="2" id="KW-1185">Reference proteome</keyword>
<proteinExistence type="predicted"/>
<protein>
    <submittedName>
        <fullName evidence="1">Uncharacterized protein</fullName>
    </submittedName>
</protein>
<dbReference type="Proteomes" id="UP000356253">
    <property type="component" value="Unassembled WGS sequence"/>
</dbReference>
<sequence>MHRYRPLSFIGLSLLFFIITSCSSTKVVSNWRKPDTEGLKLHKVLVLAMTPNTDFRKRVEDKLSETLEQNGISAQGSLAFFGEEMDTLPQTMEDWLPHIQHLEQENFDSVLITKIVGQEGKDSKSAIVRYYNEFFGSFKEDIMKNKDLYSEEEGFKDYYIHRVASNLYCICEQNKEEDLIWKLNVDIKQAFDSDYLVQEGLRLFSKQFIEDLKEEDIFVTSK</sequence>
<dbReference type="EMBL" id="CABVMM010000002">
    <property type="protein sequence ID" value="VVU99500.1"/>
    <property type="molecule type" value="Genomic_DNA"/>
</dbReference>
<comment type="caution">
    <text evidence="1">The sequence shown here is derived from an EMBL/GenBank/DDBJ whole genome shotgun (WGS) entry which is preliminary data.</text>
</comment>